<keyword evidence="3 10" id="KW-1003">Cell membrane</keyword>
<evidence type="ECO:0000256" key="3">
    <source>
        <dbReference type="ARBA" id="ARBA00022475"/>
    </source>
</evidence>
<sequence>MIGLSLVVVLGLAVLLGNALGDRFHIAPPIVLLVFGALLGFVPALREVELPPEAVLLIFLPVLLYWESLTTSLREIRRDLRGIILMSTVLVIGTAGAVAAVAHELGLAWGPAWVLGAAVAPTDATAVGVLAKSLPRRNVTLLRAESLINDGTALVVYGLAVGITVGEEHFTVPHVTGLFAVSYVGGAAAGALTAWLVIRARRVFDDPLLGNVAMILTPFTAYLLAELIEASGVLAAVVAGLIMSQAGPRVAGAAMRRQAEESWSLATFLLNGSLFVLVGLQAQSAVRSLHGSDLTQALIAVGVVSAVVVAARFAFNFTFPYLIRLLDRRPQQRLRRMNYRARVVTSIAGFRGAVSLAVALSVPMTLDSGAPFPDRDTIVFVTSGVIVTTLVVQGLLLPIVVRWARLPRDTSVEEERFLAESTATEEALKALPEVADDLGTDPAVAERMRQEYETHLLVVRAGGGETDDEDEDVLRHDRHYTALRLALLAHKRATVLRLRDDHDIDDTVLRQVQRHLDIEEVRLSRRQAAD</sequence>
<evidence type="ECO:0000313" key="13">
    <source>
        <dbReference type="Proteomes" id="UP001340816"/>
    </source>
</evidence>
<evidence type="ECO:0000256" key="6">
    <source>
        <dbReference type="ARBA" id="ARBA00023053"/>
    </source>
</evidence>
<keyword evidence="8 10" id="KW-0472">Membrane</keyword>
<dbReference type="RefSeq" id="WP_326762494.1">
    <property type="nucleotide sequence ID" value="NZ_CP109135.1"/>
</dbReference>
<proteinExistence type="inferred from homology"/>
<feature type="transmembrane region" description="Helical" evidence="10">
    <location>
        <begin position="114"/>
        <end position="135"/>
    </location>
</feature>
<evidence type="ECO:0000256" key="4">
    <source>
        <dbReference type="ARBA" id="ARBA00022692"/>
    </source>
</evidence>
<evidence type="ECO:0000256" key="1">
    <source>
        <dbReference type="ARBA" id="ARBA00004651"/>
    </source>
</evidence>
<evidence type="ECO:0000256" key="9">
    <source>
        <dbReference type="ARBA" id="ARBA00023201"/>
    </source>
</evidence>
<feature type="transmembrane region" description="Helical" evidence="10">
    <location>
        <begin position="231"/>
        <end position="251"/>
    </location>
</feature>
<feature type="transmembrane region" description="Helical" evidence="10">
    <location>
        <begin position="147"/>
        <end position="165"/>
    </location>
</feature>
<comment type="similarity">
    <text evidence="10">Belongs to the monovalent cation:proton antiporter 1 (CPA1) transporter (TC 2.A.36) family.</text>
</comment>
<dbReference type="PANTHER" id="PTHR10110:SF86">
    <property type="entry name" value="SODIUM_HYDROGEN EXCHANGER 7"/>
    <property type="match status" value="1"/>
</dbReference>
<evidence type="ECO:0000256" key="7">
    <source>
        <dbReference type="ARBA" id="ARBA00023065"/>
    </source>
</evidence>
<feature type="transmembrane region" description="Helical" evidence="10">
    <location>
        <begin position="294"/>
        <end position="322"/>
    </location>
</feature>
<feature type="transmembrane region" description="Helical" evidence="10">
    <location>
        <begin position="177"/>
        <end position="196"/>
    </location>
</feature>
<keyword evidence="13" id="KW-1185">Reference proteome</keyword>
<evidence type="ECO:0000259" key="11">
    <source>
        <dbReference type="Pfam" id="PF00999"/>
    </source>
</evidence>
<feature type="transmembrane region" description="Helical" evidence="10">
    <location>
        <begin position="83"/>
        <end position="102"/>
    </location>
</feature>
<comment type="function">
    <text evidence="10">Na(+)/H(+) antiporter that extrudes sodium in exchange for external protons.</text>
</comment>
<gene>
    <name evidence="12" type="ORF">OHB35_51050</name>
</gene>
<evidence type="ECO:0000256" key="10">
    <source>
        <dbReference type="RuleBase" id="RU366002"/>
    </source>
</evidence>
<dbReference type="InterPro" id="IPR004705">
    <property type="entry name" value="Cation/H_exchanger_CPA1_bac"/>
</dbReference>
<feature type="domain" description="Cation/H+ exchanger transmembrane" evidence="11">
    <location>
        <begin position="13"/>
        <end position="403"/>
    </location>
</feature>
<dbReference type="InterPro" id="IPR038770">
    <property type="entry name" value="Na+/solute_symporter_sf"/>
</dbReference>
<evidence type="ECO:0000256" key="2">
    <source>
        <dbReference type="ARBA" id="ARBA00022448"/>
    </source>
</evidence>
<protein>
    <submittedName>
        <fullName evidence="12">Na+/H+ antiporter</fullName>
    </submittedName>
</protein>
<accession>A0ABZ1HTV2</accession>
<organism evidence="12 13">
    <name type="scientific">Streptomyces phaeochromogenes</name>
    <dbReference type="NCBI Taxonomy" id="1923"/>
    <lineage>
        <taxon>Bacteria</taxon>
        <taxon>Bacillati</taxon>
        <taxon>Actinomycetota</taxon>
        <taxon>Actinomycetes</taxon>
        <taxon>Kitasatosporales</taxon>
        <taxon>Streptomycetaceae</taxon>
        <taxon>Streptomyces</taxon>
        <taxon>Streptomyces phaeochromogenes group</taxon>
    </lineage>
</organism>
<comment type="subcellular location">
    <subcellularLocation>
        <location evidence="1 10">Cell membrane</location>
        <topology evidence="1 10">Multi-pass membrane protein</topology>
    </subcellularLocation>
</comment>
<evidence type="ECO:0000256" key="8">
    <source>
        <dbReference type="ARBA" id="ARBA00023136"/>
    </source>
</evidence>
<feature type="transmembrane region" description="Helical" evidence="10">
    <location>
        <begin position="343"/>
        <end position="366"/>
    </location>
</feature>
<dbReference type="Pfam" id="PF00999">
    <property type="entry name" value="Na_H_Exchanger"/>
    <property type="match status" value="1"/>
</dbReference>
<keyword evidence="9 10" id="KW-0739">Sodium transport</keyword>
<reference evidence="12 13" key="1">
    <citation type="submission" date="2022-10" db="EMBL/GenBank/DDBJ databases">
        <title>The complete genomes of actinobacterial strains from the NBC collection.</title>
        <authorList>
            <person name="Joergensen T.S."/>
            <person name="Alvarez Arevalo M."/>
            <person name="Sterndorff E.B."/>
            <person name="Faurdal D."/>
            <person name="Vuksanovic O."/>
            <person name="Mourched A.-S."/>
            <person name="Charusanti P."/>
            <person name="Shaw S."/>
            <person name="Blin K."/>
            <person name="Weber T."/>
        </authorList>
    </citation>
    <scope>NUCLEOTIDE SEQUENCE [LARGE SCALE GENOMIC DNA]</scope>
    <source>
        <strain evidence="12 13">NBC 01752</strain>
    </source>
</reference>
<dbReference type="InterPro" id="IPR006153">
    <property type="entry name" value="Cation/H_exchanger_TM"/>
</dbReference>
<evidence type="ECO:0000256" key="5">
    <source>
        <dbReference type="ARBA" id="ARBA00022989"/>
    </source>
</evidence>
<dbReference type="PANTHER" id="PTHR10110">
    <property type="entry name" value="SODIUM/HYDROGEN EXCHANGER"/>
    <property type="match status" value="1"/>
</dbReference>
<dbReference type="Gene3D" id="1.20.1530.20">
    <property type="match status" value="1"/>
</dbReference>
<dbReference type="NCBIfam" id="TIGR00831">
    <property type="entry name" value="a_cpa1"/>
    <property type="match status" value="1"/>
</dbReference>
<feature type="transmembrane region" description="Helical" evidence="10">
    <location>
        <begin position="263"/>
        <end position="282"/>
    </location>
</feature>
<feature type="transmembrane region" description="Helical" evidence="10">
    <location>
        <begin position="54"/>
        <end position="71"/>
    </location>
</feature>
<feature type="transmembrane region" description="Helical" evidence="10">
    <location>
        <begin position="208"/>
        <end position="225"/>
    </location>
</feature>
<keyword evidence="7 10" id="KW-0406">Ion transport</keyword>
<keyword evidence="5 10" id="KW-1133">Transmembrane helix</keyword>
<dbReference type="EMBL" id="CP109135">
    <property type="protein sequence ID" value="WSD20921.1"/>
    <property type="molecule type" value="Genomic_DNA"/>
</dbReference>
<dbReference type="Proteomes" id="UP001340816">
    <property type="component" value="Chromosome"/>
</dbReference>
<keyword evidence="6 10" id="KW-0915">Sodium</keyword>
<feature type="transmembrane region" description="Helical" evidence="10">
    <location>
        <begin position="378"/>
        <end position="401"/>
    </location>
</feature>
<keyword evidence="2 10" id="KW-0813">Transport</keyword>
<name>A0ABZ1HTV2_STRPH</name>
<keyword evidence="4 10" id="KW-0812">Transmembrane</keyword>
<dbReference type="InterPro" id="IPR018422">
    <property type="entry name" value="Cation/H_exchanger_CPA1"/>
</dbReference>
<keyword evidence="10" id="KW-0050">Antiport</keyword>
<evidence type="ECO:0000313" key="12">
    <source>
        <dbReference type="EMBL" id="WSD20921.1"/>
    </source>
</evidence>